<dbReference type="InterPro" id="IPR036388">
    <property type="entry name" value="WH-like_DNA-bd_sf"/>
</dbReference>
<dbReference type="InterPro" id="IPR002571">
    <property type="entry name" value="HrcA"/>
</dbReference>
<dbReference type="InterPro" id="IPR036390">
    <property type="entry name" value="WH_DNA-bd_sf"/>
</dbReference>
<comment type="caution">
    <text evidence="8">The sequence shown here is derived from an EMBL/GenBank/DDBJ whole genome shotgun (WGS) entry which is preliminary data.</text>
</comment>
<dbReference type="GO" id="GO:0045892">
    <property type="term" value="P:negative regulation of DNA-templated transcription"/>
    <property type="evidence" value="ECO:0007669"/>
    <property type="project" value="UniProtKB-UniRule"/>
</dbReference>
<dbReference type="RefSeq" id="WP_154571574.1">
    <property type="nucleotide sequence ID" value="NZ_JAXDSY010000033.1"/>
</dbReference>
<sequence length="350" mass="39362">MDLSERKLKILQAIINDYVTTAEPVGSRTLTRKYDLGVSAATIRNEMSDLEDMGYLTHPHTSAGRVPSDKAYRLYVNELMGKRPLSRNEKQAINERLAVDLNEFDDTIKHAAELLSEITKLASFAMTPEVSRDTLKFIKLLPVSEDAVVMMIVADSGNISNTTLRISVPYTAEALEILSKTMTYNYKGRTIDDVLRSSLIADFKSDIEAMNALTQNVMPGFIKTLEDMLNVNLYMEGLTNIFNIPEYSSIDKAKAFIETLSRREEFTRDMLQRDDGMIVTIGEENPEDDMKDYSLITATYHVDGKLVGKLGVIGPTRMNYGEVTSIMEYLSDNLSKSFKLVGGKDKERDK</sequence>
<dbReference type="AlphaFoldDB" id="A0A6A8M9M1"/>
<dbReference type="GO" id="GO:0003677">
    <property type="term" value="F:DNA binding"/>
    <property type="evidence" value="ECO:0007669"/>
    <property type="project" value="InterPro"/>
</dbReference>
<accession>A0A6A8M9M1</accession>
<dbReference type="HAMAP" id="MF_00081">
    <property type="entry name" value="HrcA"/>
    <property type="match status" value="1"/>
</dbReference>
<dbReference type="Gene3D" id="1.10.10.10">
    <property type="entry name" value="Winged helix-like DNA-binding domain superfamily/Winged helix DNA-binding domain"/>
    <property type="match status" value="1"/>
</dbReference>
<evidence type="ECO:0000259" key="7">
    <source>
        <dbReference type="Pfam" id="PF01628"/>
    </source>
</evidence>
<dbReference type="SUPFAM" id="SSF46785">
    <property type="entry name" value="Winged helix' DNA-binding domain"/>
    <property type="match status" value="1"/>
</dbReference>
<evidence type="ECO:0000256" key="3">
    <source>
        <dbReference type="ARBA" id="ARBA00023016"/>
    </source>
</evidence>
<dbReference type="InterPro" id="IPR021153">
    <property type="entry name" value="HrcA_C"/>
</dbReference>
<dbReference type="Pfam" id="PF01628">
    <property type="entry name" value="HrcA"/>
    <property type="match status" value="1"/>
</dbReference>
<reference evidence="8" key="1">
    <citation type="submission" date="2019-09" db="EMBL/GenBank/DDBJ databases">
        <title>In-depth cultivation of the pig gut microbiome towards novel bacterial diversity and tailored functional studies.</title>
        <authorList>
            <person name="Wylensek D."/>
            <person name="Hitch T.C.A."/>
            <person name="Clavel T."/>
        </authorList>
    </citation>
    <scope>NUCLEOTIDE SEQUENCE</scope>
    <source>
        <strain evidence="8">RF-744-FAT-WT-3</strain>
    </source>
</reference>
<keyword evidence="1 6" id="KW-0678">Repressor</keyword>
<dbReference type="Gene3D" id="3.30.390.60">
    <property type="entry name" value="Heat-inducible transcription repressor hrca homolog, domain 3"/>
    <property type="match status" value="1"/>
</dbReference>
<name>A0A6A8M9M1_9FIRM</name>
<dbReference type="Gene3D" id="3.30.450.40">
    <property type="match status" value="1"/>
</dbReference>
<evidence type="ECO:0000256" key="6">
    <source>
        <dbReference type="HAMAP-Rule" id="MF_00081"/>
    </source>
</evidence>
<evidence type="ECO:0000256" key="1">
    <source>
        <dbReference type="ARBA" id="ARBA00022491"/>
    </source>
</evidence>
<evidence type="ECO:0000313" key="8">
    <source>
        <dbReference type="EMBL" id="MST68097.1"/>
    </source>
</evidence>
<keyword evidence="4 6" id="KW-0804">Transcription</keyword>
<dbReference type="PANTHER" id="PTHR34824:SF1">
    <property type="entry name" value="HEAT-INDUCIBLE TRANSCRIPTION REPRESSOR HRCA"/>
    <property type="match status" value="1"/>
</dbReference>
<evidence type="ECO:0000256" key="2">
    <source>
        <dbReference type="ARBA" id="ARBA00023015"/>
    </source>
</evidence>
<dbReference type="InterPro" id="IPR029016">
    <property type="entry name" value="GAF-like_dom_sf"/>
</dbReference>
<gene>
    <name evidence="6 8" type="primary">hrcA</name>
    <name evidence="8" type="ORF">FYJ66_00520</name>
</gene>
<comment type="function">
    <text evidence="5 6">Negative regulator of class I heat shock genes (grpE-dnaK-dnaJ and groELS operons). Prevents heat-shock induction of these operons.</text>
</comment>
<dbReference type="NCBIfam" id="TIGR00331">
    <property type="entry name" value="hrcA"/>
    <property type="match status" value="1"/>
</dbReference>
<protein>
    <recommendedName>
        <fullName evidence="6">Heat-inducible transcription repressor HrcA</fullName>
    </recommendedName>
</protein>
<dbReference type="PANTHER" id="PTHR34824">
    <property type="entry name" value="HEAT-INDUCIBLE TRANSCRIPTION REPRESSOR HRCA"/>
    <property type="match status" value="1"/>
</dbReference>
<dbReference type="SUPFAM" id="SSF55781">
    <property type="entry name" value="GAF domain-like"/>
    <property type="match status" value="1"/>
</dbReference>
<dbReference type="InterPro" id="IPR023120">
    <property type="entry name" value="WHTH_transcript_rep_HrcA_IDD"/>
</dbReference>
<feature type="domain" description="Heat-inducible transcription repressor HrcA C-terminal" evidence="7">
    <location>
        <begin position="105"/>
        <end position="323"/>
    </location>
</feature>
<dbReference type="FunFam" id="1.10.10.10:FF:000049">
    <property type="entry name" value="Heat-inducible transcription repressor HrcA"/>
    <property type="match status" value="1"/>
</dbReference>
<keyword evidence="2 6" id="KW-0805">Transcription regulation</keyword>
<proteinExistence type="inferred from homology"/>
<evidence type="ECO:0000256" key="5">
    <source>
        <dbReference type="ARBA" id="ARBA00055319"/>
    </source>
</evidence>
<dbReference type="PIRSF" id="PIRSF005485">
    <property type="entry name" value="HrcA"/>
    <property type="match status" value="1"/>
</dbReference>
<organism evidence="8">
    <name type="scientific">Baileyella intestinalis</name>
    <dbReference type="NCBI Taxonomy" id="2606709"/>
    <lineage>
        <taxon>Bacteria</taxon>
        <taxon>Bacillati</taxon>
        <taxon>Bacillota</taxon>
        <taxon>Clostridia</taxon>
        <taxon>Peptostreptococcales</taxon>
        <taxon>Anaerovoracaceae</taxon>
        <taxon>Baileyella</taxon>
    </lineage>
</organism>
<keyword evidence="3 6" id="KW-0346">Stress response</keyword>
<evidence type="ECO:0000256" key="4">
    <source>
        <dbReference type="ARBA" id="ARBA00023163"/>
    </source>
</evidence>
<dbReference type="EMBL" id="VUNB01000001">
    <property type="protein sequence ID" value="MST68097.1"/>
    <property type="molecule type" value="Genomic_DNA"/>
</dbReference>
<comment type="similarity">
    <text evidence="6">Belongs to the HrcA family.</text>
</comment>